<protein>
    <submittedName>
        <fullName evidence="2">Uncharacterized protein</fullName>
    </submittedName>
</protein>
<evidence type="ECO:0000313" key="2">
    <source>
        <dbReference type="EMBL" id="GAA3738198.1"/>
    </source>
</evidence>
<gene>
    <name evidence="2" type="ORF">GCM10022239_12280</name>
</gene>
<keyword evidence="3" id="KW-1185">Reference proteome</keyword>
<comment type="caution">
    <text evidence="2">The sequence shown here is derived from an EMBL/GenBank/DDBJ whole genome shotgun (WGS) entry which is preliminary data.</text>
</comment>
<evidence type="ECO:0000256" key="1">
    <source>
        <dbReference type="SAM" id="MobiDB-lite"/>
    </source>
</evidence>
<organism evidence="2 3">
    <name type="scientific">Leifsonella bigeumensis</name>
    <dbReference type="NCBI Taxonomy" id="433643"/>
    <lineage>
        <taxon>Bacteria</taxon>
        <taxon>Bacillati</taxon>
        <taxon>Actinomycetota</taxon>
        <taxon>Actinomycetes</taxon>
        <taxon>Micrococcales</taxon>
        <taxon>Microbacteriaceae</taxon>
        <taxon>Leifsonella</taxon>
    </lineage>
</organism>
<dbReference type="Proteomes" id="UP001501004">
    <property type="component" value="Unassembled WGS sequence"/>
</dbReference>
<feature type="compositionally biased region" description="Polar residues" evidence="1">
    <location>
        <begin position="11"/>
        <end position="30"/>
    </location>
</feature>
<evidence type="ECO:0000313" key="3">
    <source>
        <dbReference type="Proteomes" id="UP001501004"/>
    </source>
</evidence>
<dbReference type="EMBL" id="BAABAE010000003">
    <property type="protein sequence ID" value="GAA3738198.1"/>
    <property type="molecule type" value="Genomic_DNA"/>
</dbReference>
<feature type="region of interest" description="Disordered" evidence="1">
    <location>
        <begin position="1"/>
        <end position="41"/>
    </location>
</feature>
<proteinExistence type="predicted"/>
<name>A0ABP7FEY8_9MICO</name>
<accession>A0ABP7FEY8</accession>
<reference evidence="3" key="1">
    <citation type="journal article" date="2019" name="Int. J. Syst. Evol. Microbiol.">
        <title>The Global Catalogue of Microorganisms (GCM) 10K type strain sequencing project: providing services to taxonomists for standard genome sequencing and annotation.</title>
        <authorList>
            <consortium name="The Broad Institute Genomics Platform"/>
            <consortium name="The Broad Institute Genome Sequencing Center for Infectious Disease"/>
            <person name="Wu L."/>
            <person name="Ma J."/>
        </authorList>
    </citation>
    <scope>NUCLEOTIDE SEQUENCE [LARGE SCALE GENOMIC DNA]</scope>
    <source>
        <strain evidence="3">JCM 16949</strain>
    </source>
</reference>
<sequence>MPIILPERVLPSQSARDQASKKTTYTQAPASTIAPRAHRVSRMREKLKVTVSLYRSAKS</sequence>